<reference evidence="3" key="1">
    <citation type="submission" date="2010-09" db="EMBL/GenBank/DDBJ databases">
        <title>Complete sequence of chromosome2 of Burkholderia sp. CCGE1003.</title>
        <authorList>
            <consortium name="US DOE Joint Genome Institute"/>
            <person name="Lucas S."/>
            <person name="Copeland A."/>
            <person name="Lapidus A."/>
            <person name="Cheng J.-F."/>
            <person name="Bruce D."/>
            <person name="Goodwin L."/>
            <person name="Pitluck S."/>
            <person name="Daligault H."/>
            <person name="Davenport K."/>
            <person name="Detter J.C."/>
            <person name="Han C."/>
            <person name="Tapia R."/>
            <person name="Land M."/>
            <person name="Hauser L."/>
            <person name="Jeffries C."/>
            <person name="Kyrpides N."/>
            <person name="Ivanova N."/>
            <person name="Ovchinnikova G."/>
            <person name="Martinez-Romero E."/>
            <person name="Rogel M.A."/>
            <person name="Auchtung J."/>
            <person name="Tiedje J.M."/>
            <person name="Woyke T."/>
        </authorList>
    </citation>
    <scope>NUCLEOTIDE SEQUENCE</scope>
    <source>
        <strain evidence="3">CCGE1003</strain>
    </source>
</reference>
<dbReference type="InterPro" id="IPR001296">
    <property type="entry name" value="Glyco_trans_1"/>
</dbReference>
<evidence type="ECO:0000259" key="2">
    <source>
        <dbReference type="Pfam" id="PF13439"/>
    </source>
</evidence>
<proteinExistence type="predicted"/>
<dbReference type="AlphaFoldDB" id="E1TDD7"/>
<accession>E1TDD7</accession>
<dbReference type="SUPFAM" id="SSF53756">
    <property type="entry name" value="UDP-Glycosyltransferase/glycogen phosphorylase"/>
    <property type="match status" value="1"/>
</dbReference>
<evidence type="ECO:0000313" key="3">
    <source>
        <dbReference type="EMBL" id="ADN59965.1"/>
    </source>
</evidence>
<dbReference type="InterPro" id="IPR028098">
    <property type="entry name" value="Glyco_trans_4-like_N"/>
</dbReference>
<dbReference type="eggNOG" id="COG0438">
    <property type="taxonomic scope" value="Bacteria"/>
</dbReference>
<dbReference type="HOGENOM" id="CLU_042257_1_0_4"/>
<dbReference type="Pfam" id="PF00534">
    <property type="entry name" value="Glycos_transf_1"/>
    <property type="match status" value="1"/>
</dbReference>
<evidence type="ECO:0000259" key="1">
    <source>
        <dbReference type="Pfam" id="PF00534"/>
    </source>
</evidence>
<sequence>MSRPPVRIAQVAPLYESVPPFAYGATERVVSYLTEELVRRGHELTLFATADSTTRARLVPICERGLWRDSAVWDTLTHHVRQLARVADLAHEFDVVHFHGDPLHFPLTRSLPCKSLTTLHGQLLPMDHGPLFREFSSAPLVSISDDQRKPVPSANWQATIHHGLPTDEFQFQPLPGDYLLFLGRLMPGKRPDLAVEIAKRAGLTLKMAGKVHPGEREYFAQQIEPLLERSRDFTDYLGEVGGTLRKELIANARALLFPVEWAEPFGMVMIEAMACGTPVVAFGRGAVPEVLEHGVSGFIVNDVQEAVKAVAQIGTIDRAQCRRAFETRFTAARMADDYLRVYQRLIAGSRTAVPASDSDANAQLFG</sequence>
<dbReference type="KEGG" id="bgf:BC1003_4029"/>
<dbReference type="PANTHER" id="PTHR12526:SF595">
    <property type="entry name" value="BLL5217 PROTEIN"/>
    <property type="match status" value="1"/>
</dbReference>
<keyword evidence="3" id="KW-0808">Transferase</keyword>
<name>E1TDD7_BURSG</name>
<dbReference type="Pfam" id="PF13439">
    <property type="entry name" value="Glyco_transf_4"/>
    <property type="match status" value="1"/>
</dbReference>
<dbReference type="Gene3D" id="3.40.50.2000">
    <property type="entry name" value="Glycogen Phosphorylase B"/>
    <property type="match status" value="2"/>
</dbReference>
<dbReference type="STRING" id="640512.BC1003_4029"/>
<feature type="domain" description="Glycosyltransferase subfamily 4-like N-terminal" evidence="2">
    <location>
        <begin position="27"/>
        <end position="124"/>
    </location>
</feature>
<dbReference type="EMBL" id="CP002218">
    <property type="protein sequence ID" value="ADN59965.1"/>
    <property type="molecule type" value="Genomic_DNA"/>
</dbReference>
<dbReference type="CDD" id="cd03802">
    <property type="entry name" value="GT4_AviGT4-like"/>
    <property type="match status" value="1"/>
</dbReference>
<dbReference type="CAZy" id="GT4">
    <property type="family name" value="Glycosyltransferase Family 4"/>
</dbReference>
<feature type="domain" description="Glycosyl transferase family 1" evidence="1">
    <location>
        <begin position="177"/>
        <end position="313"/>
    </location>
</feature>
<dbReference type="PANTHER" id="PTHR12526">
    <property type="entry name" value="GLYCOSYLTRANSFERASE"/>
    <property type="match status" value="1"/>
</dbReference>
<dbReference type="GO" id="GO:0016757">
    <property type="term" value="F:glycosyltransferase activity"/>
    <property type="evidence" value="ECO:0007669"/>
    <property type="project" value="InterPro"/>
</dbReference>
<gene>
    <name evidence="3" type="ordered locus">BC1003_4029</name>
</gene>
<organism evidence="3">
    <name type="scientific">Burkholderia sp. (strain CCGE1003)</name>
    <dbReference type="NCBI Taxonomy" id="640512"/>
    <lineage>
        <taxon>Bacteria</taxon>
        <taxon>Pseudomonadati</taxon>
        <taxon>Pseudomonadota</taxon>
        <taxon>Betaproteobacteria</taxon>
        <taxon>Burkholderiales</taxon>
        <taxon>Burkholderiaceae</taxon>
        <taxon>Burkholderia</taxon>
    </lineage>
</organism>
<protein>
    <submittedName>
        <fullName evidence="3">Glycosyl transferase group 1</fullName>
    </submittedName>
</protein>